<dbReference type="Proteomes" id="UP000322899">
    <property type="component" value="Unassembled WGS sequence"/>
</dbReference>
<evidence type="ECO:0000313" key="5">
    <source>
        <dbReference type="EMBL" id="KAA0164852.1"/>
    </source>
</evidence>
<dbReference type="Gene3D" id="2.60.120.470">
    <property type="entry name" value="PITH domain"/>
    <property type="match status" value="1"/>
</dbReference>
<dbReference type="Proteomes" id="UP000324907">
    <property type="component" value="Unassembled WGS sequence"/>
</dbReference>
<proteinExistence type="inferred from homology"/>
<evidence type="ECO:0000259" key="2">
    <source>
        <dbReference type="PROSITE" id="PS51532"/>
    </source>
</evidence>
<evidence type="ECO:0000313" key="6">
    <source>
        <dbReference type="EMBL" id="KAA0169506.1"/>
    </source>
</evidence>
<gene>
    <name evidence="6" type="ORF">FNF27_06931</name>
    <name evidence="4" type="ORF">FNF28_06539</name>
    <name evidence="3" type="ORF">FNF29_04793</name>
    <name evidence="5" type="ORF">FNF31_02175</name>
</gene>
<dbReference type="EMBL" id="VLTN01000029">
    <property type="protein sequence ID" value="KAA0151102.1"/>
    <property type="molecule type" value="Genomic_DNA"/>
</dbReference>
<dbReference type="EMBL" id="VLTM01000015">
    <property type="protein sequence ID" value="KAA0164852.1"/>
    <property type="molecule type" value="Genomic_DNA"/>
</dbReference>
<dbReference type="InterPro" id="IPR008979">
    <property type="entry name" value="Galactose-bd-like_sf"/>
</dbReference>
<evidence type="ECO:0000313" key="7">
    <source>
        <dbReference type="Proteomes" id="UP000322899"/>
    </source>
</evidence>
<dbReference type="PANTHER" id="PTHR12175">
    <property type="entry name" value="AD039 HT014 THIOREDOXIN FAMILY TRP26"/>
    <property type="match status" value="1"/>
</dbReference>
<dbReference type="InterPro" id="IPR045099">
    <property type="entry name" value="PITH1-like"/>
</dbReference>
<organism evidence="3 8">
    <name type="scientific">Cafeteria roenbergensis</name>
    <name type="common">Marine flagellate</name>
    <dbReference type="NCBI Taxonomy" id="33653"/>
    <lineage>
        <taxon>Eukaryota</taxon>
        <taxon>Sar</taxon>
        <taxon>Stramenopiles</taxon>
        <taxon>Bigyra</taxon>
        <taxon>Opalozoa</taxon>
        <taxon>Bicosoecida</taxon>
        <taxon>Cafeteriaceae</taxon>
        <taxon>Cafeteria</taxon>
    </lineage>
</organism>
<dbReference type="PROSITE" id="PS51532">
    <property type="entry name" value="PITH"/>
    <property type="match status" value="1"/>
</dbReference>
<dbReference type="InterPro" id="IPR037047">
    <property type="entry name" value="PITH_dom_sf"/>
</dbReference>
<comment type="similarity">
    <text evidence="1">Belongs to the PITHD1 family.</text>
</comment>
<keyword evidence="8" id="KW-1185">Reference proteome</keyword>
<dbReference type="AlphaFoldDB" id="A0A5A8CDQ3"/>
<protein>
    <recommendedName>
        <fullName evidence="2">PITH domain-containing protein</fullName>
    </recommendedName>
</protein>
<dbReference type="EMBL" id="VLTO01000069">
    <property type="protein sequence ID" value="KAA0169506.1"/>
    <property type="molecule type" value="Genomic_DNA"/>
</dbReference>
<dbReference type="Pfam" id="PF06201">
    <property type="entry name" value="PITH"/>
    <property type="match status" value="1"/>
</dbReference>
<evidence type="ECO:0000313" key="3">
    <source>
        <dbReference type="EMBL" id="KAA0151102.1"/>
    </source>
</evidence>
<dbReference type="Proteomes" id="UP000323011">
    <property type="component" value="Unassembled WGS sequence"/>
</dbReference>
<dbReference type="EMBL" id="VLTL01000168">
    <property type="protein sequence ID" value="KAA0157365.1"/>
    <property type="molecule type" value="Genomic_DNA"/>
</dbReference>
<sequence length="209" mass="22241">MAAGGGCAAEADLDHVLATADAGGDSLFGSIDREKVFAYNEAKAGAAVRALKPWARRREAVPFVLSDDDDPELIIHIPFTCNVQLRSIAVVGADGEDGSAPASVRIFANREDVDFDLGHDLEPCQEITDLVCSATGDADHALRPDKFRSCWAVTLFFTDSRAGGATRISYIGFKGRRISPKRQAVNAIYELVGAPEASSGALEVPKFVS</sequence>
<dbReference type="SUPFAM" id="SSF49785">
    <property type="entry name" value="Galactose-binding domain-like"/>
    <property type="match status" value="1"/>
</dbReference>
<name>A0A5A8CDQ3_CAFRO</name>
<comment type="caution">
    <text evidence="3">The sequence shown here is derived from an EMBL/GenBank/DDBJ whole genome shotgun (WGS) entry which is preliminary data.</text>
</comment>
<accession>A0A5A8CDQ3</accession>
<evidence type="ECO:0000313" key="4">
    <source>
        <dbReference type="EMBL" id="KAA0157365.1"/>
    </source>
</evidence>
<dbReference type="Proteomes" id="UP000325113">
    <property type="component" value="Unassembled WGS sequence"/>
</dbReference>
<dbReference type="InterPro" id="IPR010400">
    <property type="entry name" value="PITH_dom"/>
</dbReference>
<dbReference type="GO" id="GO:0005737">
    <property type="term" value="C:cytoplasm"/>
    <property type="evidence" value="ECO:0007669"/>
    <property type="project" value="UniProtKB-ARBA"/>
</dbReference>
<evidence type="ECO:0000313" key="10">
    <source>
        <dbReference type="Proteomes" id="UP000325113"/>
    </source>
</evidence>
<feature type="domain" description="PITH" evidence="2">
    <location>
        <begin position="16"/>
        <end position="193"/>
    </location>
</feature>
<dbReference type="OrthoDB" id="2635at2759"/>
<evidence type="ECO:0000313" key="9">
    <source>
        <dbReference type="Proteomes" id="UP000324907"/>
    </source>
</evidence>
<evidence type="ECO:0000256" key="1">
    <source>
        <dbReference type="ARBA" id="ARBA00025788"/>
    </source>
</evidence>
<dbReference type="OMA" id="RLVFKPW"/>
<reference evidence="7 8" key="1">
    <citation type="submission" date="2019-07" db="EMBL/GenBank/DDBJ databases">
        <title>Genomes of Cafeteria roenbergensis.</title>
        <authorList>
            <person name="Fischer M.G."/>
            <person name="Hackl T."/>
            <person name="Roman M."/>
        </authorList>
    </citation>
    <scope>NUCLEOTIDE SEQUENCE [LARGE SCALE GENOMIC DNA]</scope>
    <source>
        <strain evidence="3 8">BVI</strain>
        <strain evidence="5 10">Cflag</strain>
        <strain evidence="6 7">E4-10P</strain>
        <strain evidence="4 9">RCC970-E3</strain>
    </source>
</reference>
<dbReference type="PANTHER" id="PTHR12175:SF1">
    <property type="entry name" value="PITH DOMAIN-CONTAINING PROTEIN 1"/>
    <property type="match status" value="1"/>
</dbReference>
<evidence type="ECO:0000313" key="8">
    <source>
        <dbReference type="Proteomes" id="UP000323011"/>
    </source>
</evidence>